<dbReference type="PANTHER" id="PTHR45947">
    <property type="entry name" value="SULFOQUINOVOSYL TRANSFERASE SQD2"/>
    <property type="match status" value="1"/>
</dbReference>
<gene>
    <name evidence="5" type="ORF">AOC05_10695</name>
</gene>
<dbReference type="SUPFAM" id="SSF53756">
    <property type="entry name" value="UDP-Glycosyltransferase/glycogen phosphorylase"/>
    <property type="match status" value="1"/>
</dbReference>
<proteinExistence type="predicted"/>
<dbReference type="GO" id="GO:0016758">
    <property type="term" value="F:hexosyltransferase activity"/>
    <property type="evidence" value="ECO:0007669"/>
    <property type="project" value="TreeGrafter"/>
</dbReference>
<evidence type="ECO:0000256" key="3">
    <source>
        <dbReference type="ARBA" id="ARBA00022679"/>
    </source>
</evidence>
<reference evidence="6" key="1">
    <citation type="submission" date="2015-09" db="EMBL/GenBank/DDBJ databases">
        <title>Complete genome of Arthrobacter alpinus strain R3.8.</title>
        <authorList>
            <person name="See-Too W.S."/>
            <person name="Chan K.G."/>
        </authorList>
    </citation>
    <scope>NUCLEOTIDE SEQUENCE [LARGE SCALE GENOMIC DNA]</scope>
    <source>
        <strain evidence="6">R3.8</strain>
    </source>
</reference>
<dbReference type="OrthoDB" id="3657271at2"/>
<organism evidence="5 6">
    <name type="scientific">Arthrobacter alpinus</name>
    <dbReference type="NCBI Taxonomy" id="656366"/>
    <lineage>
        <taxon>Bacteria</taxon>
        <taxon>Bacillati</taxon>
        <taxon>Actinomycetota</taxon>
        <taxon>Actinomycetes</taxon>
        <taxon>Micrococcales</taxon>
        <taxon>Micrococcaceae</taxon>
        <taxon>Arthrobacter</taxon>
    </lineage>
</organism>
<evidence type="ECO:0000313" key="6">
    <source>
        <dbReference type="Proteomes" id="UP000062833"/>
    </source>
</evidence>
<dbReference type="AlphaFoldDB" id="A0A0M4QQG3"/>
<keyword evidence="3 5" id="KW-0808">Transferase</keyword>
<dbReference type="PANTHER" id="PTHR45947:SF3">
    <property type="entry name" value="SULFOQUINOVOSYL TRANSFERASE SQD2"/>
    <property type="match status" value="1"/>
</dbReference>
<feature type="domain" description="Glycosyltransferase subfamily 4-like N-terminal" evidence="4">
    <location>
        <begin position="23"/>
        <end position="188"/>
    </location>
</feature>
<dbReference type="RefSeq" id="WP_062007209.1">
    <property type="nucleotide sequence ID" value="NZ_CP012677.1"/>
</dbReference>
<evidence type="ECO:0000259" key="4">
    <source>
        <dbReference type="Pfam" id="PF13579"/>
    </source>
</evidence>
<keyword evidence="2" id="KW-0328">Glycosyltransferase</keyword>
<evidence type="ECO:0000256" key="1">
    <source>
        <dbReference type="ARBA" id="ARBA00021292"/>
    </source>
</evidence>
<dbReference type="EMBL" id="CP012677">
    <property type="protein sequence ID" value="ALE92666.1"/>
    <property type="molecule type" value="Genomic_DNA"/>
</dbReference>
<dbReference type="CDD" id="cd03794">
    <property type="entry name" value="GT4_WbuB-like"/>
    <property type="match status" value="1"/>
</dbReference>
<dbReference type="GO" id="GO:1901137">
    <property type="term" value="P:carbohydrate derivative biosynthetic process"/>
    <property type="evidence" value="ECO:0007669"/>
    <property type="project" value="UniProtKB-ARBA"/>
</dbReference>
<dbReference type="Pfam" id="PF13579">
    <property type="entry name" value="Glyco_trans_4_4"/>
    <property type="match status" value="1"/>
</dbReference>
<dbReference type="PATRIC" id="fig|656366.3.peg.2308"/>
<evidence type="ECO:0000313" key="5">
    <source>
        <dbReference type="EMBL" id="ALE92666.1"/>
    </source>
</evidence>
<protein>
    <recommendedName>
        <fullName evidence="1">D-inositol 3-phosphate glycosyltransferase</fullName>
    </recommendedName>
</protein>
<name>A0A0M4QQG3_9MICC</name>
<dbReference type="Pfam" id="PF13692">
    <property type="entry name" value="Glyco_trans_1_4"/>
    <property type="match status" value="1"/>
</dbReference>
<dbReference type="InterPro" id="IPR028098">
    <property type="entry name" value="Glyco_trans_4-like_N"/>
</dbReference>
<keyword evidence="6" id="KW-1185">Reference proteome</keyword>
<dbReference type="Proteomes" id="UP000062833">
    <property type="component" value="Chromosome"/>
</dbReference>
<evidence type="ECO:0000256" key="2">
    <source>
        <dbReference type="ARBA" id="ARBA00022676"/>
    </source>
</evidence>
<dbReference type="InterPro" id="IPR050194">
    <property type="entry name" value="Glycosyltransferase_grp1"/>
</dbReference>
<sequence>MAQQKPLRVVVTTRLFAPEVGAAAFRLKALVDGLVEQGADVTVITTKLPAGSPDLQVSYTLRRWPVLRDSGGYVRGYIQYLSFDIPAFFRLLATRADVVVSEPPPTTGIVVALSSLLRRRPYVYYAADIWTEALSAMSVPGAVKAAMRAVEGFVLRRAALVLAVSEPVAGKVAAFGVPGARIKVVGNGVDTTVFRPDAPSANAAKRYFVYTGTMSEWQGAGIFIEALGTVREEFPDAEIRFLGQGTDEAHLKDLAATIVPGAVHFGGVVPPEEAAAWIRGAAGALVSIKPGQGYDFAKPTKIYAAAACGTPVVFAGRGDGATLVTENELGIAAGYTTAAVASAMRTLLAEPGLSGPGQSEPGLAATPDQGRAHRIQWALDNASLQASGRLAAGEVLLAGTTTSSP</sequence>
<accession>A0A0M4QQG3</accession>
<dbReference type="KEGG" id="aaq:AOC05_10695"/>
<dbReference type="Gene3D" id="3.40.50.2000">
    <property type="entry name" value="Glycogen Phosphorylase B"/>
    <property type="match status" value="2"/>
</dbReference>